<dbReference type="EMBL" id="KN837161">
    <property type="protein sequence ID" value="KIJ38338.1"/>
    <property type="molecule type" value="Genomic_DNA"/>
</dbReference>
<dbReference type="Proteomes" id="UP000054279">
    <property type="component" value="Unassembled WGS sequence"/>
</dbReference>
<gene>
    <name evidence="2" type="ORF">M422DRAFT_258986</name>
</gene>
<feature type="region of interest" description="Disordered" evidence="1">
    <location>
        <begin position="1"/>
        <end position="36"/>
    </location>
</feature>
<name>A0A0C9U5T3_SPHS4</name>
<protein>
    <submittedName>
        <fullName evidence="2">Uncharacterized protein</fullName>
    </submittedName>
</protein>
<feature type="compositionally biased region" description="Basic and acidic residues" evidence="1">
    <location>
        <begin position="1"/>
        <end position="12"/>
    </location>
</feature>
<dbReference type="OrthoDB" id="2976829at2759"/>
<evidence type="ECO:0000313" key="3">
    <source>
        <dbReference type="Proteomes" id="UP000054279"/>
    </source>
</evidence>
<proteinExistence type="predicted"/>
<organism evidence="2 3">
    <name type="scientific">Sphaerobolus stellatus (strain SS14)</name>
    <dbReference type="NCBI Taxonomy" id="990650"/>
    <lineage>
        <taxon>Eukaryota</taxon>
        <taxon>Fungi</taxon>
        <taxon>Dikarya</taxon>
        <taxon>Basidiomycota</taxon>
        <taxon>Agaricomycotina</taxon>
        <taxon>Agaricomycetes</taxon>
        <taxon>Phallomycetidae</taxon>
        <taxon>Geastrales</taxon>
        <taxon>Sphaerobolaceae</taxon>
        <taxon>Sphaerobolus</taxon>
    </lineage>
</organism>
<dbReference type="HOGENOM" id="CLU_638051_0_0_1"/>
<feature type="compositionally biased region" description="Basic and acidic residues" evidence="1">
    <location>
        <begin position="22"/>
        <end position="36"/>
    </location>
</feature>
<keyword evidence="3" id="KW-1185">Reference proteome</keyword>
<evidence type="ECO:0000313" key="2">
    <source>
        <dbReference type="EMBL" id="KIJ38338.1"/>
    </source>
</evidence>
<dbReference type="AlphaFoldDB" id="A0A0C9U5T3"/>
<evidence type="ECO:0000256" key="1">
    <source>
        <dbReference type="SAM" id="MobiDB-lite"/>
    </source>
</evidence>
<accession>A0A0C9U5T3</accession>
<sequence length="430" mass="48495">MLPLEHPDEPHATAHGSQTGPRQDKNQTDKASEHIKSLREEHDCVEMLENIKEDLSSAQIALERTTKDLQATEKVLGLSGAEAKACLKALKGNEFLRHHMNARALKNRIRLKLISQKFEQQWLEHAYQEKDHTQTKALPKGGTKSISVLVPKYNHLVELMRDLKQHTKAPAHARLPPLLKPQKLFRLDVDDDIWNDDGLGDDDAESPPRWLAGQDVRDGIVALLIKDWGLEEMERIKAEEANAMFWLRYEVMWVQRAVLNSQNNPPLSYQFETHLHDLWILNEHWQKHMDCEGKRKWLWMTARDFGGAAPPKVYPVDEEDVLGDLCDQMEGDLLGSDGEVDVIDDTDELSSSVDGVDEEMDVVRSPVLPTFSGPIMTESSSMLPSSALATSINASALSLVVNPPPNPAAVIILQPRPKPKPRSVKRPTYK</sequence>
<reference evidence="2 3" key="1">
    <citation type="submission" date="2014-06" db="EMBL/GenBank/DDBJ databases">
        <title>Evolutionary Origins and Diversification of the Mycorrhizal Mutualists.</title>
        <authorList>
            <consortium name="DOE Joint Genome Institute"/>
            <consortium name="Mycorrhizal Genomics Consortium"/>
            <person name="Kohler A."/>
            <person name="Kuo A."/>
            <person name="Nagy L.G."/>
            <person name="Floudas D."/>
            <person name="Copeland A."/>
            <person name="Barry K.W."/>
            <person name="Cichocki N."/>
            <person name="Veneault-Fourrey C."/>
            <person name="LaButti K."/>
            <person name="Lindquist E.A."/>
            <person name="Lipzen A."/>
            <person name="Lundell T."/>
            <person name="Morin E."/>
            <person name="Murat C."/>
            <person name="Riley R."/>
            <person name="Ohm R."/>
            <person name="Sun H."/>
            <person name="Tunlid A."/>
            <person name="Henrissat B."/>
            <person name="Grigoriev I.V."/>
            <person name="Hibbett D.S."/>
            <person name="Martin F."/>
        </authorList>
    </citation>
    <scope>NUCLEOTIDE SEQUENCE [LARGE SCALE GENOMIC DNA]</scope>
    <source>
        <strain evidence="2 3">SS14</strain>
    </source>
</reference>